<dbReference type="AlphaFoldDB" id="B8J591"/>
<evidence type="ECO:0008006" key="4">
    <source>
        <dbReference type="Google" id="ProtNLM"/>
    </source>
</evidence>
<evidence type="ECO:0000313" key="2">
    <source>
        <dbReference type="EMBL" id="ACL64946.1"/>
    </source>
</evidence>
<accession>B8J591</accession>
<dbReference type="EMBL" id="CP001359">
    <property type="protein sequence ID" value="ACL64946.1"/>
    <property type="molecule type" value="Genomic_DNA"/>
</dbReference>
<keyword evidence="3" id="KW-1185">Reference proteome</keyword>
<organism evidence="2 3">
    <name type="scientific">Anaeromyxobacter dehalogenans (strain ATCC BAA-258 / DSM 21875 / 2CP-1)</name>
    <dbReference type="NCBI Taxonomy" id="455488"/>
    <lineage>
        <taxon>Bacteria</taxon>
        <taxon>Pseudomonadati</taxon>
        <taxon>Myxococcota</taxon>
        <taxon>Myxococcia</taxon>
        <taxon>Myxococcales</taxon>
        <taxon>Cystobacterineae</taxon>
        <taxon>Anaeromyxobacteraceae</taxon>
        <taxon>Anaeromyxobacter</taxon>
    </lineage>
</organism>
<evidence type="ECO:0000313" key="3">
    <source>
        <dbReference type="Proteomes" id="UP000007089"/>
    </source>
</evidence>
<gene>
    <name evidence="2" type="ordered locus">A2cp1_1602</name>
</gene>
<keyword evidence="1" id="KW-0732">Signal</keyword>
<feature type="signal peptide" evidence="1">
    <location>
        <begin position="1"/>
        <end position="19"/>
    </location>
</feature>
<reference evidence="2" key="1">
    <citation type="submission" date="2009-01" db="EMBL/GenBank/DDBJ databases">
        <title>Complete sequence of Anaeromyxobacter dehalogenans 2CP-1.</title>
        <authorList>
            <consortium name="US DOE Joint Genome Institute"/>
            <person name="Lucas S."/>
            <person name="Copeland A."/>
            <person name="Lapidus A."/>
            <person name="Glavina del Rio T."/>
            <person name="Dalin E."/>
            <person name="Tice H."/>
            <person name="Bruce D."/>
            <person name="Goodwin L."/>
            <person name="Pitluck S."/>
            <person name="Saunders E."/>
            <person name="Brettin T."/>
            <person name="Detter J.C."/>
            <person name="Han C."/>
            <person name="Larimer F."/>
            <person name="Land M."/>
            <person name="Hauser L."/>
            <person name="Kyrpides N."/>
            <person name="Ovchinnikova G."/>
            <person name="Beliaev A.S."/>
            <person name="Richardson P."/>
        </authorList>
    </citation>
    <scope>NUCLEOTIDE SEQUENCE</scope>
    <source>
        <strain evidence="2">2CP-1</strain>
    </source>
</reference>
<protein>
    <recommendedName>
        <fullName evidence="4">Lipoprotein</fullName>
    </recommendedName>
</protein>
<evidence type="ECO:0000256" key="1">
    <source>
        <dbReference type="SAM" id="SignalP"/>
    </source>
</evidence>
<dbReference type="HOGENOM" id="CLU_745237_0_0_7"/>
<dbReference type="Proteomes" id="UP000007089">
    <property type="component" value="Chromosome"/>
</dbReference>
<dbReference type="PROSITE" id="PS51257">
    <property type="entry name" value="PROKAR_LIPOPROTEIN"/>
    <property type="match status" value="1"/>
</dbReference>
<dbReference type="RefSeq" id="WP_012632876.1">
    <property type="nucleotide sequence ID" value="NC_011891.1"/>
</dbReference>
<name>B8J591_ANAD2</name>
<feature type="chain" id="PRO_5002875100" description="Lipoprotein" evidence="1">
    <location>
        <begin position="20"/>
        <end position="372"/>
    </location>
</feature>
<sequence length="372" mass="37191">MRHLLPLPLALLLAASAAAGCAPDFPPASEVSGLRVLAIRAEPPEIAPAGDGSAPARAALDALVAHPLQATDPSRRATVIHLACTPVPGAPDASGCARLEALTDPAALLSGADLAEACAAPGRGRAGALTFAGAAACGALGCEPAVVRRDPADPGSEVTLPEPAYELPSDLSFSALPAGAPERVLGLEVTVIALALDAAPAELAPASAAPDACAALAEVAARLLAEWDLRGHVLALKRVRVRGPEALSPPNANPVISAVRLGGAALPPPGAPPAAIAGGGQDLLPALPGDPATLLEEYVYADSDGRPIETRRETWAFSWFATAGEIDRLVTHGAGEADRYAPAPAGPALVWSVVRDLRGGTAWSAGALATGP</sequence>
<proteinExistence type="predicted"/>
<dbReference type="KEGG" id="acp:A2cp1_1602"/>